<feature type="region of interest" description="Disordered" evidence="3">
    <location>
        <begin position="1"/>
        <end position="35"/>
    </location>
</feature>
<reference evidence="8 10" key="1">
    <citation type="submission" date="2019-11" db="EMBL/GenBank/DDBJ databases">
        <title>Characterisation of Fundicoccus ignavus gen. nov. sp. nov., a novel genus of the family Aerococcaceae from bulk tank milk.</title>
        <authorList>
            <person name="Siebert A."/>
            <person name="Huptas C."/>
            <person name="Wenning M."/>
            <person name="Scherer S."/>
            <person name="Doll E.V."/>
        </authorList>
    </citation>
    <scope>NUCLEOTIDE SEQUENCE [LARGE SCALE GENOMIC DNA]</scope>
    <source>
        <strain evidence="8 10">DSM 109652</strain>
    </source>
</reference>
<sequence>MKSGDEVVRKTTNKKRKTQKKYRPKKPKKTRTARQKKFDAVKAAFLQKVGGVSLFIIILAALMGALLLRIVFNENSIFFNPFDTQQSPERQSFVSAIIPTAQKLQRQYGILASVSMAQAMVESDFGQSQLAADYHNLFGVKTTADDPMGVAFSTAEYFDDEWVEIVDYFKVYPDWDASMTAHAELIYYGVSWDENFYSDVIEGNTYVEQARGLQISGYATDPDYAQKLINMIEEWELTQYDQPL</sequence>
<dbReference type="EMBL" id="WJQT01000003">
    <property type="protein sequence ID" value="MRJ46611.1"/>
    <property type="molecule type" value="Genomic_DNA"/>
</dbReference>
<evidence type="ECO:0000313" key="9">
    <source>
        <dbReference type="Proteomes" id="UP000430975"/>
    </source>
</evidence>
<dbReference type="GO" id="GO:0004040">
    <property type="term" value="F:amidase activity"/>
    <property type="evidence" value="ECO:0007669"/>
    <property type="project" value="InterPro"/>
</dbReference>
<evidence type="ECO:0000313" key="10">
    <source>
        <dbReference type="Proteomes" id="UP000440066"/>
    </source>
</evidence>
<feature type="compositionally biased region" description="Basic residues" evidence="3">
    <location>
        <begin position="11"/>
        <end position="35"/>
    </location>
</feature>
<evidence type="ECO:0000256" key="4">
    <source>
        <dbReference type="SAM" id="Phobius"/>
    </source>
</evidence>
<gene>
    <name evidence="8" type="ORF">GF867_03380</name>
    <name evidence="7" type="ORF">GIY09_07680</name>
    <name evidence="6" type="ORF">GIY11_08305</name>
</gene>
<dbReference type="InterPro" id="IPR002901">
    <property type="entry name" value="MGlyc_endo_b_GlcNAc-like_dom"/>
</dbReference>
<dbReference type="Proteomes" id="UP000440066">
    <property type="component" value="Unassembled WGS sequence"/>
</dbReference>
<name>A0A6I2GGC3_9LACT</name>
<dbReference type="SMART" id="SM00047">
    <property type="entry name" value="LYZ2"/>
    <property type="match status" value="1"/>
</dbReference>
<dbReference type="Proteomes" id="UP000430975">
    <property type="component" value="Unassembled WGS sequence"/>
</dbReference>
<keyword evidence="2" id="KW-0378">Hydrolase</keyword>
<feature type="transmembrane region" description="Helical" evidence="4">
    <location>
        <begin position="52"/>
        <end position="72"/>
    </location>
</feature>
<reference evidence="9 11" key="2">
    <citation type="submission" date="2019-11" db="EMBL/GenBank/DDBJ databases">
        <title>Characterisation of Fundicoccus ignavus gen. nov. sp. nov., a novel genus of the family Aerococcaceae isolated from bulk tank milk.</title>
        <authorList>
            <person name="Siebert A."/>
            <person name="Huptas C."/>
            <person name="Wenning M."/>
            <person name="Scherer S."/>
            <person name="Doll E.V."/>
        </authorList>
    </citation>
    <scope>NUCLEOTIDE SEQUENCE [LARGE SCALE GENOMIC DNA]</scope>
    <source>
        <strain evidence="6 11">DSM 109653</strain>
        <strain evidence="7 9">WS4759</strain>
    </source>
</reference>
<dbReference type="AlphaFoldDB" id="A0A6I2GGC3"/>
<evidence type="ECO:0000313" key="11">
    <source>
        <dbReference type="Proteomes" id="UP000469870"/>
    </source>
</evidence>
<dbReference type="EMBL" id="WJQS01000006">
    <property type="protein sequence ID" value="MRI85744.1"/>
    <property type="molecule type" value="Genomic_DNA"/>
</dbReference>
<dbReference type="Gene3D" id="1.10.530.10">
    <property type="match status" value="1"/>
</dbReference>
<feature type="domain" description="Mannosyl-glycoprotein endo-beta-N-acetylglucosamidase-like" evidence="5">
    <location>
        <begin position="81"/>
        <end position="241"/>
    </location>
</feature>
<evidence type="ECO:0000256" key="3">
    <source>
        <dbReference type="SAM" id="MobiDB-lite"/>
    </source>
</evidence>
<evidence type="ECO:0000259" key="5">
    <source>
        <dbReference type="SMART" id="SM00047"/>
    </source>
</evidence>
<keyword evidence="4" id="KW-1133">Transmembrane helix</keyword>
<dbReference type="InterPro" id="IPR051056">
    <property type="entry name" value="Glycosyl_Hydrolase_73"/>
</dbReference>
<evidence type="ECO:0000256" key="2">
    <source>
        <dbReference type="ARBA" id="ARBA00022801"/>
    </source>
</evidence>
<evidence type="ECO:0000313" key="7">
    <source>
        <dbReference type="EMBL" id="MRI85744.1"/>
    </source>
</evidence>
<keyword evidence="9" id="KW-1185">Reference proteome</keyword>
<comment type="similarity">
    <text evidence="1">Belongs to the glycosyl hydrolase 73 family.</text>
</comment>
<dbReference type="Proteomes" id="UP000469870">
    <property type="component" value="Unassembled WGS sequence"/>
</dbReference>
<organism evidence="7 9">
    <name type="scientific">Fundicoccus ignavus</name>
    <dbReference type="NCBI Taxonomy" id="2664442"/>
    <lineage>
        <taxon>Bacteria</taxon>
        <taxon>Bacillati</taxon>
        <taxon>Bacillota</taxon>
        <taxon>Bacilli</taxon>
        <taxon>Lactobacillales</taxon>
        <taxon>Aerococcaceae</taxon>
        <taxon>Fundicoccus</taxon>
    </lineage>
</organism>
<dbReference type="Gene3D" id="4.10.80.30">
    <property type="entry name" value="DNA polymerase, domain 6"/>
    <property type="match status" value="1"/>
</dbReference>
<accession>A0A6I2GGC3</accession>
<dbReference type="PANTHER" id="PTHR33308:SF10">
    <property type="entry name" value="EXO-GLUCOSAMINIDASE LYTG"/>
    <property type="match status" value="1"/>
</dbReference>
<keyword evidence="4" id="KW-0472">Membrane</keyword>
<evidence type="ECO:0000313" key="6">
    <source>
        <dbReference type="EMBL" id="MRI82004.1"/>
    </source>
</evidence>
<dbReference type="Pfam" id="PF01832">
    <property type="entry name" value="Glucosaminidase"/>
    <property type="match status" value="1"/>
</dbReference>
<protein>
    <submittedName>
        <fullName evidence="7">Mannosyl-glycoprotein endo-beta-N-acetylglucosamidase</fullName>
    </submittedName>
</protein>
<dbReference type="PANTHER" id="PTHR33308">
    <property type="entry name" value="PEPTIDOGLYCAN HYDROLASE FLGJ"/>
    <property type="match status" value="1"/>
</dbReference>
<proteinExistence type="inferred from homology"/>
<dbReference type="EMBL" id="WJQR01000007">
    <property type="protein sequence ID" value="MRI82004.1"/>
    <property type="molecule type" value="Genomic_DNA"/>
</dbReference>
<evidence type="ECO:0000313" key="8">
    <source>
        <dbReference type="EMBL" id="MRJ46611.1"/>
    </source>
</evidence>
<comment type="caution">
    <text evidence="7">The sequence shown here is derived from an EMBL/GenBank/DDBJ whole genome shotgun (WGS) entry which is preliminary data.</text>
</comment>
<dbReference type="PRINTS" id="PR01002">
    <property type="entry name" value="FLGFLGJ"/>
</dbReference>
<keyword evidence="4" id="KW-0812">Transmembrane</keyword>
<evidence type="ECO:0000256" key="1">
    <source>
        <dbReference type="ARBA" id="ARBA00010266"/>
    </source>
</evidence>